<dbReference type="EMBL" id="BLXZ01000013">
    <property type="protein sequence ID" value="GFO70823.1"/>
    <property type="molecule type" value="Genomic_DNA"/>
</dbReference>
<gene>
    <name evidence="3" type="ORF">GMLC_44020</name>
</gene>
<sequence>MKNVGKLAWLCLALLSLTLYLGGCSGGGSTASSSATGVVKLDVTDAPASDYAHVYVTVTALGFHTSSSAGFTGYSSARMAGWQVVRLAQPQTVDLAQLANGTMYADTNGNSSLFNNITLPVGRYQQLRIFLASTEDAYVGSIPGLTYNNEVVLANDSTEYALRVPTADEGIRVIPEAPVEVTAGGNTALALDFNLNNDVLKLPASQSSTGSTEFLLKPRLGYFDMATVGAITGTVSFGNLSTSRIVVKAEQVKPNGSYRVVRRLTGVDKTTGAFTLYPLPIFGSATTAVYDVLIRGRYAETSIVKGITVHKGSTPATGVNLGTITLTPGTEFTAQLSSAMHPSGAWINFYQTIAGDSVPFEVRYRHLNPYTGKFSTSVELSTGPLHVASYSAGQPLVFTDDNTSQGSFSVVADAGGLYGRGRMHNGVSGSSGQAVSVTMVSAESPQVTLPAQSGQITGIFDMTLMGTGTGHGMGGGMRNLGAPTQGQLFVTHGGMVIDSLGVLTGDTTVSSAMQAGGGAGHAVALANLPSGVSGAVYGMYALGWGSGKLVAGSARGIDLSGGNATATLTMK</sequence>
<feature type="signal peptide" evidence="1">
    <location>
        <begin position="1"/>
        <end position="21"/>
    </location>
</feature>
<feature type="domain" description="DUF4382" evidence="2">
    <location>
        <begin position="36"/>
        <end position="218"/>
    </location>
</feature>
<dbReference type="Proteomes" id="UP000587586">
    <property type="component" value="Unassembled WGS sequence"/>
</dbReference>
<proteinExistence type="predicted"/>
<keyword evidence="1" id="KW-0732">Signal</keyword>
<organism evidence="3 4">
    <name type="scientific">Geomonas limicola</name>
    <dbReference type="NCBI Taxonomy" id="2740186"/>
    <lineage>
        <taxon>Bacteria</taxon>
        <taxon>Pseudomonadati</taxon>
        <taxon>Thermodesulfobacteriota</taxon>
        <taxon>Desulfuromonadia</taxon>
        <taxon>Geobacterales</taxon>
        <taxon>Geobacteraceae</taxon>
        <taxon>Geomonas</taxon>
    </lineage>
</organism>
<dbReference type="AlphaFoldDB" id="A0A6V8NGQ4"/>
<evidence type="ECO:0000313" key="4">
    <source>
        <dbReference type="Proteomes" id="UP000587586"/>
    </source>
</evidence>
<reference evidence="4" key="1">
    <citation type="submission" date="2020-06" db="EMBL/GenBank/DDBJ databases">
        <title>Draft genomic sequecing of Geomonas sp. Red745.</title>
        <authorList>
            <person name="Itoh H."/>
            <person name="Xu Z.X."/>
            <person name="Ushijima N."/>
            <person name="Masuda Y."/>
            <person name="Shiratori Y."/>
            <person name="Senoo K."/>
        </authorList>
    </citation>
    <scope>NUCLEOTIDE SEQUENCE [LARGE SCALE GENOMIC DNA]</scope>
    <source>
        <strain evidence="4">Red745</strain>
    </source>
</reference>
<evidence type="ECO:0000313" key="3">
    <source>
        <dbReference type="EMBL" id="GFO70823.1"/>
    </source>
</evidence>
<feature type="chain" id="PRO_5028278079" description="DUF4382 domain-containing protein" evidence="1">
    <location>
        <begin position="22"/>
        <end position="571"/>
    </location>
</feature>
<dbReference type="Pfam" id="PF14321">
    <property type="entry name" value="DUF4382"/>
    <property type="match status" value="1"/>
</dbReference>
<protein>
    <recommendedName>
        <fullName evidence="2">DUF4382 domain-containing protein</fullName>
    </recommendedName>
</protein>
<accession>A0A6V8NGQ4</accession>
<evidence type="ECO:0000256" key="1">
    <source>
        <dbReference type="SAM" id="SignalP"/>
    </source>
</evidence>
<comment type="caution">
    <text evidence="3">The sequence shown here is derived from an EMBL/GenBank/DDBJ whole genome shotgun (WGS) entry which is preliminary data.</text>
</comment>
<keyword evidence="4" id="KW-1185">Reference proteome</keyword>
<evidence type="ECO:0000259" key="2">
    <source>
        <dbReference type="Pfam" id="PF14321"/>
    </source>
</evidence>
<dbReference type="RefSeq" id="WP_183363435.1">
    <property type="nucleotide sequence ID" value="NZ_BLXZ01000013.1"/>
</dbReference>
<dbReference type="InterPro" id="IPR025491">
    <property type="entry name" value="DUF4382"/>
</dbReference>
<name>A0A6V8NGQ4_9BACT</name>